<name>A0A0B2VBS8_TOXCA</name>
<dbReference type="EMBL" id="JPKZ01001986">
    <property type="protein sequence ID" value="KHN78919.1"/>
    <property type="molecule type" value="Genomic_DNA"/>
</dbReference>
<dbReference type="AlphaFoldDB" id="A0A0B2VBS8"/>
<evidence type="ECO:0000313" key="1">
    <source>
        <dbReference type="EMBL" id="KHN78919.1"/>
    </source>
</evidence>
<sequence>MLDSNSQADEGALLSDPLLQRLFRLFILFSDITEMGQQRITPEQTHFLINHFFRVARPDYNAQRSTAVLTRSEMVSFRDLIRICDLLFPDRQQFEPIVDRIFERFVSQVICKCGEVICNKNSYY</sequence>
<dbReference type="Proteomes" id="UP000031036">
    <property type="component" value="Unassembled WGS sequence"/>
</dbReference>
<gene>
    <name evidence="1" type="ORF">Tcan_18049</name>
</gene>
<reference evidence="1 2" key="1">
    <citation type="submission" date="2014-11" db="EMBL/GenBank/DDBJ databases">
        <title>Genetic blueprint of the zoonotic pathogen Toxocara canis.</title>
        <authorList>
            <person name="Zhu X.-Q."/>
            <person name="Korhonen P.K."/>
            <person name="Cai H."/>
            <person name="Young N.D."/>
            <person name="Nejsum P."/>
            <person name="von Samson-Himmelstjerna G."/>
            <person name="Boag P.R."/>
            <person name="Tan P."/>
            <person name="Li Q."/>
            <person name="Min J."/>
            <person name="Yang Y."/>
            <person name="Wang X."/>
            <person name="Fang X."/>
            <person name="Hall R.S."/>
            <person name="Hofmann A."/>
            <person name="Sternberg P.W."/>
            <person name="Jex A.R."/>
            <person name="Gasser R.B."/>
        </authorList>
    </citation>
    <scope>NUCLEOTIDE SEQUENCE [LARGE SCALE GENOMIC DNA]</scope>
    <source>
        <strain evidence="1">PN_DK_2014</strain>
    </source>
</reference>
<dbReference type="STRING" id="6265.A0A0B2VBS8"/>
<proteinExistence type="predicted"/>
<keyword evidence="2" id="KW-1185">Reference proteome</keyword>
<dbReference type="OrthoDB" id="5797166at2759"/>
<accession>A0A0B2VBS8</accession>
<protein>
    <submittedName>
        <fullName evidence="1">Uncharacterized protein</fullName>
    </submittedName>
</protein>
<evidence type="ECO:0000313" key="2">
    <source>
        <dbReference type="Proteomes" id="UP000031036"/>
    </source>
</evidence>
<comment type="caution">
    <text evidence="1">The sequence shown here is derived from an EMBL/GenBank/DDBJ whole genome shotgun (WGS) entry which is preliminary data.</text>
</comment>
<organism evidence="1 2">
    <name type="scientific">Toxocara canis</name>
    <name type="common">Canine roundworm</name>
    <dbReference type="NCBI Taxonomy" id="6265"/>
    <lineage>
        <taxon>Eukaryota</taxon>
        <taxon>Metazoa</taxon>
        <taxon>Ecdysozoa</taxon>
        <taxon>Nematoda</taxon>
        <taxon>Chromadorea</taxon>
        <taxon>Rhabditida</taxon>
        <taxon>Spirurina</taxon>
        <taxon>Ascaridomorpha</taxon>
        <taxon>Ascaridoidea</taxon>
        <taxon>Toxocaridae</taxon>
        <taxon>Toxocara</taxon>
    </lineage>
</organism>